<reference evidence="1 2" key="1">
    <citation type="journal article" date="2016" name="Mol. Biol. Evol.">
        <title>Comparative Genomics of Early-Diverging Mushroom-Forming Fungi Provides Insights into the Origins of Lignocellulose Decay Capabilities.</title>
        <authorList>
            <person name="Nagy L.G."/>
            <person name="Riley R."/>
            <person name="Tritt A."/>
            <person name="Adam C."/>
            <person name="Daum C."/>
            <person name="Floudas D."/>
            <person name="Sun H."/>
            <person name="Yadav J.S."/>
            <person name="Pangilinan J."/>
            <person name="Larsson K.H."/>
            <person name="Matsuura K."/>
            <person name="Barry K."/>
            <person name="Labutti K."/>
            <person name="Kuo R."/>
            <person name="Ohm R.A."/>
            <person name="Bhattacharya S.S."/>
            <person name="Shirouzu T."/>
            <person name="Yoshinaga Y."/>
            <person name="Martin F.M."/>
            <person name="Grigoriev I.V."/>
            <person name="Hibbett D.S."/>
        </authorList>
    </citation>
    <scope>NUCLEOTIDE SEQUENCE [LARGE SCALE GENOMIC DNA]</scope>
    <source>
        <strain evidence="1 2">HHB10207 ss-3</strain>
    </source>
</reference>
<keyword evidence="2" id="KW-1185">Reference proteome</keyword>
<evidence type="ECO:0000313" key="2">
    <source>
        <dbReference type="Proteomes" id="UP000076798"/>
    </source>
</evidence>
<dbReference type="EMBL" id="KV428379">
    <property type="protein sequence ID" value="KZT32153.1"/>
    <property type="molecule type" value="Genomic_DNA"/>
</dbReference>
<protein>
    <recommendedName>
        <fullName evidence="3">F-box domain-containing protein</fullName>
    </recommendedName>
</protein>
<name>A0A165XFW4_9AGAM</name>
<organism evidence="1 2">
    <name type="scientific">Sistotremastrum suecicum HHB10207 ss-3</name>
    <dbReference type="NCBI Taxonomy" id="1314776"/>
    <lineage>
        <taxon>Eukaryota</taxon>
        <taxon>Fungi</taxon>
        <taxon>Dikarya</taxon>
        <taxon>Basidiomycota</taxon>
        <taxon>Agaricomycotina</taxon>
        <taxon>Agaricomycetes</taxon>
        <taxon>Sistotremastrales</taxon>
        <taxon>Sistotremastraceae</taxon>
        <taxon>Sistotremastrum</taxon>
    </lineage>
</organism>
<dbReference type="SUPFAM" id="SSF52047">
    <property type="entry name" value="RNI-like"/>
    <property type="match status" value="1"/>
</dbReference>
<evidence type="ECO:0000313" key="1">
    <source>
        <dbReference type="EMBL" id="KZT32153.1"/>
    </source>
</evidence>
<dbReference type="Proteomes" id="UP000076798">
    <property type="component" value="Unassembled WGS sequence"/>
</dbReference>
<evidence type="ECO:0008006" key="3">
    <source>
        <dbReference type="Google" id="ProtNLM"/>
    </source>
</evidence>
<dbReference type="AlphaFoldDB" id="A0A165XFW4"/>
<dbReference type="InterPro" id="IPR032675">
    <property type="entry name" value="LRR_dom_sf"/>
</dbReference>
<gene>
    <name evidence="1" type="ORF">SISSUDRAFT_1123555</name>
</gene>
<sequence>MVKGSQKSKLSRELSELFAGFESRASEMMNFSDCERPDPQFSVKEMEGMQKNFSDMQTRLDRRIKRYHNSSTPIGRLADELIVEILRLTLEPWLPLLFSPQKPIGIRDLCSICSRWRNLAINSPVLWSRILLPCPTKTYKLFRDRSKSSPLEICISWDALPLEDKEADLRRAGECLRELAPRISWLQLYCNPGGVGDSDIQPFLATYAGRKEFTRLKYLDLIAPSSFETLSPLNMPSLETLRFDGPLRFIPQSLTHITRLELDCYEHQLFDIVIALEKFPLVEHLCIRTIVPLDEDDEEQNKHHIVTLSNLRSLSVDDIHPSDMEPMLQHLELPPSASIVWGTHEPREEPSQHVSLERMLGSRMSSCYSLQISDVQLASCFHESQYSFTQTINSKNGGLFSVSFGNIEEDVESAALRDLSSYPTELAVLDWQLPWLPSLSILIDVLTSWSSLTQIRICTHEDEFERLLSAIEESPDVVCPVLESLDCTGTRFSGVRMKHFLDFRHTNCRTLRELKISAGHASPPLEDFEPFLGKLIEV</sequence>
<dbReference type="OrthoDB" id="3221235at2759"/>
<proteinExistence type="predicted"/>
<dbReference type="Gene3D" id="3.80.10.10">
    <property type="entry name" value="Ribonuclease Inhibitor"/>
    <property type="match status" value="1"/>
</dbReference>
<accession>A0A165XFW4</accession>